<evidence type="ECO:0000313" key="7">
    <source>
        <dbReference type="EMBL" id="TGL59498.1"/>
    </source>
</evidence>
<reference evidence="7" key="1">
    <citation type="journal article" date="2019" name="PLoS Negl. Trop. Dis.">
        <title>Revisiting the worldwide diversity of Leptospira species in the environment.</title>
        <authorList>
            <person name="Vincent A.T."/>
            <person name="Schiettekatte O."/>
            <person name="Bourhy P."/>
            <person name="Veyrier F.J."/>
            <person name="Picardeau M."/>
        </authorList>
    </citation>
    <scope>NUCLEOTIDE SEQUENCE [LARGE SCALE GENOMIC DNA]</scope>
    <source>
        <strain evidence="7">201702455</strain>
    </source>
</reference>
<dbReference type="PANTHER" id="PTHR35008:SF8">
    <property type="entry name" value="ALCOHOL DEHYDROGENASE CYTOCHROME C SUBUNIT"/>
    <property type="match status" value="1"/>
</dbReference>
<evidence type="ECO:0000256" key="4">
    <source>
        <dbReference type="PROSITE-ProRule" id="PRU00433"/>
    </source>
</evidence>
<dbReference type="AlphaFoldDB" id="A0A4R9K572"/>
<dbReference type="InterPro" id="IPR009056">
    <property type="entry name" value="Cyt_c-like_dom"/>
</dbReference>
<accession>A0A4R9K572</accession>
<dbReference type="InterPro" id="IPR036909">
    <property type="entry name" value="Cyt_c-like_dom_sf"/>
</dbReference>
<comment type="caution">
    <text evidence="7">The sequence shown here is derived from an EMBL/GenBank/DDBJ whole genome shotgun (WGS) entry which is preliminary data.</text>
</comment>
<evidence type="ECO:0000313" key="8">
    <source>
        <dbReference type="Proteomes" id="UP000297762"/>
    </source>
</evidence>
<dbReference type="Gene3D" id="1.10.760.10">
    <property type="entry name" value="Cytochrome c-like domain"/>
    <property type="match status" value="2"/>
</dbReference>
<keyword evidence="5" id="KW-1133">Transmembrane helix</keyword>
<dbReference type="PANTHER" id="PTHR35008">
    <property type="entry name" value="BLL4482 PROTEIN-RELATED"/>
    <property type="match status" value="1"/>
</dbReference>
<dbReference type="GO" id="GO:0046872">
    <property type="term" value="F:metal ion binding"/>
    <property type="evidence" value="ECO:0007669"/>
    <property type="project" value="UniProtKB-KW"/>
</dbReference>
<dbReference type="Proteomes" id="UP000297762">
    <property type="component" value="Unassembled WGS sequence"/>
</dbReference>
<evidence type="ECO:0000256" key="3">
    <source>
        <dbReference type="ARBA" id="ARBA00023004"/>
    </source>
</evidence>
<feature type="transmembrane region" description="Helical" evidence="5">
    <location>
        <begin position="7"/>
        <end position="25"/>
    </location>
</feature>
<dbReference type="OrthoDB" id="9811281at2"/>
<sequence length="317" mass="35287">MTKILKWLGITLILLLASVIGFLYFKFPVIEPAPSINVGNETTRIQRGKYLANHVSVCIDCHSSRDWTKFSGPLLQETRGAGGEVFDQKLGFPGAFVAPNITPFALSEWTDGEVLRAIASGISRDGRPLFPVMPHPAYGRMDQEDLLSIISYLRSLESIPKTNPNSKPDFPFNLILRTIPTPAQYGKLPTKEDRIAYGKYLFNAAACTECHTKQDKGKPIVGMELAGGFEFPLSNGTKIVSANLTPDPETGLGNWTEKQFVQKFKNMDPSKYKPHTVKDGEYQTIMPWTMYAGMTEEDLSAMFAYLQTVPAIRNKIN</sequence>
<keyword evidence="3 4" id="KW-0408">Iron</keyword>
<dbReference type="GO" id="GO:0020037">
    <property type="term" value="F:heme binding"/>
    <property type="evidence" value="ECO:0007669"/>
    <property type="project" value="InterPro"/>
</dbReference>
<evidence type="ECO:0000259" key="6">
    <source>
        <dbReference type="PROSITE" id="PS51007"/>
    </source>
</evidence>
<keyword evidence="5" id="KW-0812">Transmembrane</keyword>
<keyword evidence="2 4" id="KW-0479">Metal-binding</keyword>
<keyword evidence="8" id="KW-1185">Reference proteome</keyword>
<dbReference type="PROSITE" id="PS51007">
    <property type="entry name" value="CYTC"/>
    <property type="match status" value="2"/>
</dbReference>
<dbReference type="SUPFAM" id="SSF46626">
    <property type="entry name" value="Cytochrome c"/>
    <property type="match status" value="2"/>
</dbReference>
<dbReference type="RefSeq" id="WP_135650713.1">
    <property type="nucleotide sequence ID" value="NZ_RQGF01000030.1"/>
</dbReference>
<dbReference type="GO" id="GO:0009055">
    <property type="term" value="F:electron transfer activity"/>
    <property type="evidence" value="ECO:0007669"/>
    <property type="project" value="InterPro"/>
</dbReference>
<gene>
    <name evidence="7" type="ORF">EHQ64_15500</name>
</gene>
<name>A0A4R9K572_9LEPT</name>
<evidence type="ECO:0000256" key="2">
    <source>
        <dbReference type="ARBA" id="ARBA00022723"/>
    </source>
</evidence>
<evidence type="ECO:0000256" key="1">
    <source>
        <dbReference type="ARBA" id="ARBA00022617"/>
    </source>
</evidence>
<dbReference type="InterPro" id="IPR051459">
    <property type="entry name" value="Cytochrome_c-type_DH"/>
</dbReference>
<organism evidence="7 8">
    <name type="scientific">Leptospira sarikeiensis</name>
    <dbReference type="NCBI Taxonomy" id="2484943"/>
    <lineage>
        <taxon>Bacteria</taxon>
        <taxon>Pseudomonadati</taxon>
        <taxon>Spirochaetota</taxon>
        <taxon>Spirochaetia</taxon>
        <taxon>Leptospirales</taxon>
        <taxon>Leptospiraceae</taxon>
        <taxon>Leptospira</taxon>
    </lineage>
</organism>
<evidence type="ECO:0000256" key="5">
    <source>
        <dbReference type="SAM" id="Phobius"/>
    </source>
</evidence>
<dbReference type="Pfam" id="PF00034">
    <property type="entry name" value="Cytochrom_C"/>
    <property type="match status" value="1"/>
</dbReference>
<keyword evidence="5" id="KW-0472">Membrane</keyword>
<dbReference type="EMBL" id="RQGF01000030">
    <property type="protein sequence ID" value="TGL59498.1"/>
    <property type="molecule type" value="Genomic_DNA"/>
</dbReference>
<protein>
    <submittedName>
        <fullName evidence="7">Cytochrome C</fullName>
    </submittedName>
</protein>
<feature type="domain" description="Cytochrome c" evidence="6">
    <location>
        <begin position="193"/>
        <end position="310"/>
    </location>
</feature>
<keyword evidence="1 4" id="KW-0349">Heme</keyword>
<proteinExistence type="predicted"/>
<feature type="domain" description="Cytochrome c" evidence="6">
    <location>
        <begin position="43"/>
        <end position="157"/>
    </location>
</feature>